<organism evidence="4 5">
    <name type="scientific">Clostridium thermobutyricum DSM 4928</name>
    <dbReference type="NCBI Taxonomy" id="1121339"/>
    <lineage>
        <taxon>Bacteria</taxon>
        <taxon>Bacillati</taxon>
        <taxon>Bacillota</taxon>
        <taxon>Clostridia</taxon>
        <taxon>Eubacteriales</taxon>
        <taxon>Clostridiaceae</taxon>
        <taxon>Clostridium</taxon>
    </lineage>
</organism>
<comment type="caution">
    <text evidence="4">The sequence shown here is derived from an EMBL/GenBank/DDBJ whole genome shotgun (WGS) entry which is preliminary data.</text>
</comment>
<comment type="cofactor">
    <cofactor evidence="1">
        <name>[4Fe-4S] cluster</name>
        <dbReference type="ChEBI" id="CHEBI:49883"/>
    </cofactor>
</comment>
<keyword evidence="3" id="KW-0408">Iron</keyword>
<keyword evidence="4" id="KW-0456">Lyase</keyword>
<dbReference type="Pfam" id="PF06050">
    <property type="entry name" value="HGD-D"/>
    <property type="match status" value="1"/>
</dbReference>
<accession>A0A1V4SUX1</accession>
<dbReference type="Gene3D" id="3.40.50.11890">
    <property type="match status" value="1"/>
</dbReference>
<dbReference type="PANTHER" id="PTHR30548:SF2">
    <property type="entry name" value="2-HYDROXYACYL-COA DEHYDRATASE,D-COMPONENT"/>
    <property type="match status" value="1"/>
</dbReference>
<dbReference type="Proteomes" id="UP000191448">
    <property type="component" value="Unassembled WGS sequence"/>
</dbReference>
<dbReference type="RefSeq" id="WP_080022855.1">
    <property type="nucleotide sequence ID" value="NZ_LTAY01000039.1"/>
</dbReference>
<evidence type="ECO:0000256" key="2">
    <source>
        <dbReference type="ARBA" id="ARBA00005806"/>
    </source>
</evidence>
<dbReference type="InterPro" id="IPR010327">
    <property type="entry name" value="FldB/FldC_alpha/beta"/>
</dbReference>
<evidence type="ECO:0000313" key="5">
    <source>
        <dbReference type="Proteomes" id="UP000191448"/>
    </source>
</evidence>
<dbReference type="Gene3D" id="3.40.50.11900">
    <property type="match status" value="1"/>
</dbReference>
<keyword evidence="3" id="KW-0479">Metal-binding</keyword>
<dbReference type="GO" id="GO:0016836">
    <property type="term" value="F:hydro-lyase activity"/>
    <property type="evidence" value="ECO:0007669"/>
    <property type="project" value="UniProtKB-ARBA"/>
</dbReference>
<evidence type="ECO:0000256" key="3">
    <source>
        <dbReference type="ARBA" id="ARBA00023014"/>
    </source>
</evidence>
<dbReference type="OrthoDB" id="9810278at2"/>
<dbReference type="EMBL" id="LTAY01000039">
    <property type="protein sequence ID" value="OPX47699.1"/>
    <property type="molecule type" value="Genomic_DNA"/>
</dbReference>
<dbReference type="EC" id="4.2.1.-" evidence="4"/>
<protein>
    <submittedName>
        <fullName evidence="4">R-phenyllactate dehydratase subunit alpha</fullName>
        <ecNumber evidence="4">4.2.1.-</ecNumber>
    </submittedName>
</protein>
<proteinExistence type="inferred from homology"/>
<dbReference type="PANTHER" id="PTHR30548">
    <property type="entry name" value="2-HYDROXYGLUTARYL-COA DEHYDRATASE, D-COMPONENT-RELATED"/>
    <property type="match status" value="1"/>
</dbReference>
<keyword evidence="3" id="KW-0411">Iron-sulfur</keyword>
<evidence type="ECO:0000256" key="1">
    <source>
        <dbReference type="ARBA" id="ARBA00001966"/>
    </source>
</evidence>
<dbReference type="AlphaFoldDB" id="A0A1V4SUX1"/>
<name>A0A1V4SUX1_9CLOT</name>
<evidence type="ECO:0000313" key="4">
    <source>
        <dbReference type="EMBL" id="OPX47699.1"/>
    </source>
</evidence>
<dbReference type="GO" id="GO:0051536">
    <property type="term" value="F:iron-sulfur cluster binding"/>
    <property type="evidence" value="ECO:0007669"/>
    <property type="project" value="UniProtKB-KW"/>
</dbReference>
<gene>
    <name evidence="4" type="primary">fldB</name>
    <name evidence="4" type="ORF">CLTHE_16790</name>
</gene>
<comment type="similarity">
    <text evidence="2">Belongs to the FldB/FldC dehydratase alpha/beta subunit family.</text>
</comment>
<reference evidence="4 5" key="1">
    <citation type="submission" date="2016-02" db="EMBL/GenBank/DDBJ databases">
        <title>Genome sequence of Clostridium thermobutyricum DSM 4928.</title>
        <authorList>
            <person name="Poehlein A."/>
            <person name="Daniel R."/>
        </authorList>
    </citation>
    <scope>NUCLEOTIDE SEQUENCE [LARGE SCALE GENOMIC DNA]</scope>
    <source>
        <strain evidence="4 5">DSM 4928</strain>
    </source>
</reference>
<sequence>MDAIKIYSDMIKKRIDEPKKFRKMLKTGYNLEYLRLKLMGEKDLPKSLNYLSELCMKFTLEPLKNSNNTVFINVFTPGEFLHAFDLHPQLIEAFSSYISGTRCEDVLIDVAERNGISDSLCSYHKTFIGGAISKVIEKPRFAITTSTACDGNINTFRLVSELYGIDSFVIDVPYEYSEESVSYVENQLHEMVSFMEEHLGRKLNEEKLKEVVLRENESLKCYKEYLRLLGEKYFPNSLTIEMFRVFVTHPFIGREDSLKFYKMLLDDIKNYPYKKPKKKILWAHLLPFYSQSLREYLDKNEEYQLLMSDMNGDYLEEIDINNIYRSIAKKLILNSYNGPYERRGNNILKLAKELKADGVVNFCHWGCKQSSGGSLILKEILNKNNIPMLSIDGDAVDRRNGQEGQNKTRLEAFFEMLESKEGGEK</sequence>